<name>A0A8T9Q9P2_9BACT</name>
<sequence length="141" mass="14400">MNPFYRSRPVRATFSGQVPASFVSALFLLLPAGAALAQAPTITAVVPAANAPAASRMAAVTVTFSQPLTPASASALKVFSSQRGGLRTTATPTVVSGSTLRFTPAPYAFMPGETVQATVTTAAASAGAHWPHPACCSLRRP</sequence>
<dbReference type="KEGG" id="hcu:MUN79_07210"/>
<dbReference type="Gene3D" id="2.60.40.3710">
    <property type="match status" value="1"/>
</dbReference>
<accession>A0A8T9Q9P2</accession>
<feature type="signal peptide" evidence="2">
    <location>
        <begin position="1"/>
        <end position="37"/>
    </location>
</feature>
<keyword evidence="1 2" id="KW-0732">Signal</keyword>
<dbReference type="EMBL" id="CP095046">
    <property type="protein sequence ID" value="UOQ73702.1"/>
    <property type="molecule type" value="Genomic_DNA"/>
</dbReference>
<evidence type="ECO:0000259" key="3">
    <source>
        <dbReference type="Pfam" id="PF13205"/>
    </source>
</evidence>
<evidence type="ECO:0000313" key="5">
    <source>
        <dbReference type="Proteomes" id="UP000831796"/>
    </source>
</evidence>
<gene>
    <name evidence="4" type="ORF">MUN79_07210</name>
</gene>
<dbReference type="Proteomes" id="UP000831796">
    <property type="component" value="Chromosome"/>
</dbReference>
<evidence type="ECO:0000256" key="2">
    <source>
        <dbReference type="SAM" id="SignalP"/>
    </source>
</evidence>
<feature type="domain" description="SbsA Ig-like" evidence="3">
    <location>
        <begin position="38"/>
        <end position="124"/>
    </location>
</feature>
<dbReference type="Pfam" id="PF13205">
    <property type="entry name" value="Big_5"/>
    <property type="match status" value="1"/>
</dbReference>
<reference evidence="4" key="1">
    <citation type="submission" date="2022-04" db="EMBL/GenBank/DDBJ databases">
        <title>Hymenobacter sp. isolated from the air.</title>
        <authorList>
            <person name="Won M."/>
            <person name="Lee C.-M."/>
            <person name="Woen H.-Y."/>
            <person name="Kwon S.-W."/>
        </authorList>
    </citation>
    <scope>NUCLEOTIDE SEQUENCE</scope>
    <source>
        <strain evidence="4">5116S-3</strain>
    </source>
</reference>
<dbReference type="AlphaFoldDB" id="A0A8T9Q9P2"/>
<evidence type="ECO:0000256" key="1">
    <source>
        <dbReference type="ARBA" id="ARBA00022729"/>
    </source>
</evidence>
<keyword evidence="5" id="KW-1185">Reference proteome</keyword>
<dbReference type="RefSeq" id="WP_244677052.1">
    <property type="nucleotide sequence ID" value="NZ_CP095046.1"/>
</dbReference>
<dbReference type="InterPro" id="IPR032812">
    <property type="entry name" value="SbsA_Ig"/>
</dbReference>
<protein>
    <submittedName>
        <fullName evidence="4">Ig-like domain-containing protein</fullName>
    </submittedName>
</protein>
<organism evidence="4 5">
    <name type="scientific">Hymenobacter cellulosilyticus</name>
    <dbReference type="NCBI Taxonomy" id="2932248"/>
    <lineage>
        <taxon>Bacteria</taxon>
        <taxon>Pseudomonadati</taxon>
        <taxon>Bacteroidota</taxon>
        <taxon>Cytophagia</taxon>
        <taxon>Cytophagales</taxon>
        <taxon>Hymenobacteraceae</taxon>
        <taxon>Hymenobacter</taxon>
    </lineage>
</organism>
<feature type="chain" id="PRO_5035815794" evidence="2">
    <location>
        <begin position="38"/>
        <end position="141"/>
    </location>
</feature>
<evidence type="ECO:0000313" key="4">
    <source>
        <dbReference type="EMBL" id="UOQ73702.1"/>
    </source>
</evidence>
<proteinExistence type="predicted"/>